<gene>
    <name evidence="8" type="primary">FSD1</name>
</gene>
<dbReference type="SMART" id="SM00449">
    <property type="entry name" value="SPRY"/>
    <property type="match status" value="1"/>
</dbReference>
<dbReference type="PROSITE" id="PS51262">
    <property type="entry name" value="COS"/>
    <property type="match status" value="1"/>
</dbReference>
<feature type="domain" description="Fibronectin type-III" evidence="5">
    <location>
        <begin position="193"/>
        <end position="300"/>
    </location>
</feature>
<feature type="region of interest" description="Disordered" evidence="3">
    <location>
        <begin position="332"/>
        <end position="389"/>
    </location>
</feature>
<evidence type="ECO:0000259" key="5">
    <source>
        <dbReference type="PROSITE" id="PS50853"/>
    </source>
</evidence>
<dbReference type="InterPro" id="IPR050617">
    <property type="entry name" value="E3_ligase_FN3/SPRY"/>
</dbReference>
<dbReference type="InterPro" id="IPR003877">
    <property type="entry name" value="SPRY_dom"/>
</dbReference>
<dbReference type="KEGG" id="pmrn:116942126"/>
<dbReference type="RefSeq" id="XP_032809625.1">
    <property type="nucleotide sequence ID" value="XM_032953734.1"/>
</dbReference>
<dbReference type="CDD" id="cd00063">
    <property type="entry name" value="FN3"/>
    <property type="match status" value="1"/>
</dbReference>
<evidence type="ECO:0000256" key="2">
    <source>
        <dbReference type="SAM" id="Coils"/>
    </source>
</evidence>
<dbReference type="InterPro" id="IPR003961">
    <property type="entry name" value="FN3_dom"/>
</dbReference>
<feature type="compositionally biased region" description="Basic and acidic residues" evidence="3">
    <location>
        <begin position="332"/>
        <end position="351"/>
    </location>
</feature>
<reference evidence="8" key="1">
    <citation type="submission" date="2025-08" db="UniProtKB">
        <authorList>
            <consortium name="RefSeq"/>
        </authorList>
    </citation>
    <scope>IDENTIFICATION</scope>
    <source>
        <tissue evidence="8">Sperm</tissue>
    </source>
</reference>
<feature type="compositionally biased region" description="Low complexity" evidence="3">
    <location>
        <begin position="539"/>
        <end position="549"/>
    </location>
</feature>
<dbReference type="InterPro" id="IPR043136">
    <property type="entry name" value="B30.2/SPRY_sf"/>
</dbReference>
<sequence>MSLDAALTSPSQCEMTSRTSQTLQEEEATMEAQKDALHRIITTLATKNEEIQNFMESIKLALRGLEENSGRVLTELEEEFESLFTLLAEVKANMAAKIKQEQLYKTHELQGQLAACVKALEGSAELMDFASETLNVADDDKFCQAAKQIKDRVTMAPAFRLSLKAKVSDSMNHLMVDFSPERDRLKGLTFLPVPGMPEFDVAGCVVVDNSVRLRWQPPQQDSGQVERFVLQFVAAERAGPPPPRGPNPPAWTTVEDLTELEYTITGLVFEQSYLTVRVRACNKAVCGDFCEPLSLPTPALNFSLDAASSHPNLRVDNQSVEWDSTGGKALDAKAHEVKSHDLKIKAKEGKGRPGSASASPAGSPIRGITASPKRPSCRPSPSRASRDRFSGESYTVLGDSAIDCGQHYWEVVVSRESKAYGAGVANRGLGRFEQLGRTAASWALYVNTWLQLSVAAKHNNKARSLEGPAPTHIGIYCDYDNGLVSFYNAESKQLLHTFRVRFSQPVLPAFSVLCGLLSVRTGLQVPSHVQSLQKNQDNGSGSSTSSLTT</sequence>
<dbReference type="SUPFAM" id="SSF49265">
    <property type="entry name" value="Fibronectin type III"/>
    <property type="match status" value="1"/>
</dbReference>
<evidence type="ECO:0000256" key="1">
    <source>
        <dbReference type="ARBA" id="ARBA00023054"/>
    </source>
</evidence>
<dbReference type="PANTHER" id="PTHR24099">
    <property type="entry name" value="E3 UBIQUITIN-PROTEIN LIGASE TRIM36-RELATED"/>
    <property type="match status" value="1"/>
</dbReference>
<dbReference type="PRINTS" id="PR01407">
    <property type="entry name" value="BUTYPHLNCDUF"/>
</dbReference>
<evidence type="ECO:0000259" key="6">
    <source>
        <dbReference type="PROSITE" id="PS51262"/>
    </source>
</evidence>
<dbReference type="InterPro" id="IPR036116">
    <property type="entry name" value="FN3_sf"/>
</dbReference>
<feature type="domain" description="COS" evidence="6">
    <location>
        <begin position="134"/>
        <end position="191"/>
    </location>
</feature>
<dbReference type="PROSITE" id="PS50853">
    <property type="entry name" value="FN3"/>
    <property type="match status" value="1"/>
</dbReference>
<feature type="coiled-coil region" evidence="2">
    <location>
        <begin position="48"/>
        <end position="93"/>
    </location>
</feature>
<feature type="region of interest" description="Disordered" evidence="3">
    <location>
        <begin position="530"/>
        <end position="549"/>
    </location>
</feature>
<dbReference type="InterPro" id="IPR017903">
    <property type="entry name" value="COS_domain"/>
</dbReference>
<dbReference type="InterPro" id="IPR003649">
    <property type="entry name" value="Bbox_C"/>
</dbReference>
<dbReference type="Pfam" id="PF00622">
    <property type="entry name" value="SPRY"/>
    <property type="match status" value="1"/>
</dbReference>
<name>A0AAJ7T3B2_PETMA</name>
<dbReference type="PANTHER" id="PTHR24099:SF5">
    <property type="entry name" value="FSD1-LIKE PROTEIN"/>
    <property type="match status" value="1"/>
</dbReference>
<proteinExistence type="predicted"/>
<dbReference type="InterPro" id="IPR001870">
    <property type="entry name" value="B30.2/SPRY"/>
</dbReference>
<dbReference type="Gene3D" id="1.20.5.170">
    <property type="match status" value="1"/>
</dbReference>
<dbReference type="PROSITE" id="PS50188">
    <property type="entry name" value="B302_SPRY"/>
    <property type="match status" value="1"/>
</dbReference>
<dbReference type="AlphaFoldDB" id="A0AAJ7T3B2"/>
<keyword evidence="1 2" id="KW-0175">Coiled coil</keyword>
<dbReference type="SMART" id="SM00502">
    <property type="entry name" value="BBC"/>
    <property type="match status" value="1"/>
</dbReference>
<dbReference type="SMART" id="SM00060">
    <property type="entry name" value="FN3"/>
    <property type="match status" value="1"/>
</dbReference>
<evidence type="ECO:0000259" key="4">
    <source>
        <dbReference type="PROSITE" id="PS50188"/>
    </source>
</evidence>
<keyword evidence="7" id="KW-1185">Reference proteome</keyword>
<dbReference type="InterPro" id="IPR013783">
    <property type="entry name" value="Ig-like_fold"/>
</dbReference>
<evidence type="ECO:0000313" key="7">
    <source>
        <dbReference type="Proteomes" id="UP001318040"/>
    </source>
</evidence>
<accession>A0AAJ7T3B2</accession>
<dbReference type="Proteomes" id="UP001318040">
    <property type="component" value="Chromosome 13"/>
</dbReference>
<evidence type="ECO:0000256" key="3">
    <source>
        <dbReference type="SAM" id="MobiDB-lite"/>
    </source>
</evidence>
<organism evidence="7 8">
    <name type="scientific">Petromyzon marinus</name>
    <name type="common">Sea lamprey</name>
    <dbReference type="NCBI Taxonomy" id="7757"/>
    <lineage>
        <taxon>Eukaryota</taxon>
        <taxon>Metazoa</taxon>
        <taxon>Chordata</taxon>
        <taxon>Craniata</taxon>
        <taxon>Vertebrata</taxon>
        <taxon>Cyclostomata</taxon>
        <taxon>Hyperoartia</taxon>
        <taxon>Petromyzontiformes</taxon>
        <taxon>Petromyzontidae</taxon>
        <taxon>Petromyzon</taxon>
    </lineage>
</organism>
<feature type="region of interest" description="Disordered" evidence="3">
    <location>
        <begin position="1"/>
        <end position="21"/>
    </location>
</feature>
<feature type="compositionally biased region" description="Low complexity" evidence="3">
    <location>
        <begin position="353"/>
        <end position="364"/>
    </location>
</feature>
<protein>
    <submittedName>
        <fullName evidence="8">Fibronectin type III and SPRY domain-containing protein 1 isoform X1</fullName>
    </submittedName>
</protein>
<evidence type="ECO:0000313" key="8">
    <source>
        <dbReference type="RefSeq" id="XP_032809625.1"/>
    </source>
</evidence>
<dbReference type="InterPro" id="IPR013320">
    <property type="entry name" value="ConA-like_dom_sf"/>
</dbReference>
<dbReference type="SUPFAM" id="SSF49899">
    <property type="entry name" value="Concanavalin A-like lectins/glucanases"/>
    <property type="match status" value="1"/>
</dbReference>
<dbReference type="Gene3D" id="2.60.40.10">
    <property type="entry name" value="Immunoglobulins"/>
    <property type="match status" value="1"/>
</dbReference>
<dbReference type="GeneID" id="116942126"/>
<dbReference type="Gene3D" id="2.60.120.920">
    <property type="match status" value="1"/>
</dbReference>
<feature type="compositionally biased region" description="Polar residues" evidence="3">
    <location>
        <begin position="8"/>
        <end position="21"/>
    </location>
</feature>
<dbReference type="InterPro" id="IPR003879">
    <property type="entry name" value="Butyrophylin_SPRY"/>
</dbReference>
<feature type="domain" description="B30.2/SPRY" evidence="4">
    <location>
        <begin position="336"/>
        <end position="528"/>
    </location>
</feature>
<feature type="compositionally biased region" description="Low complexity" evidence="3">
    <location>
        <begin position="371"/>
        <end position="383"/>
    </location>
</feature>